<comment type="caution">
    <text evidence="1">The sequence shown here is derived from an EMBL/GenBank/DDBJ whole genome shotgun (WGS) entry which is preliminary data.</text>
</comment>
<organism evidence="1 2">
    <name type="scientific">Melia azedarach</name>
    <name type="common">Chinaberry tree</name>
    <dbReference type="NCBI Taxonomy" id="155640"/>
    <lineage>
        <taxon>Eukaryota</taxon>
        <taxon>Viridiplantae</taxon>
        <taxon>Streptophyta</taxon>
        <taxon>Embryophyta</taxon>
        <taxon>Tracheophyta</taxon>
        <taxon>Spermatophyta</taxon>
        <taxon>Magnoliopsida</taxon>
        <taxon>eudicotyledons</taxon>
        <taxon>Gunneridae</taxon>
        <taxon>Pentapetalae</taxon>
        <taxon>rosids</taxon>
        <taxon>malvids</taxon>
        <taxon>Sapindales</taxon>
        <taxon>Meliaceae</taxon>
        <taxon>Melia</taxon>
    </lineage>
</organism>
<proteinExistence type="predicted"/>
<keyword evidence="2" id="KW-1185">Reference proteome</keyword>
<gene>
    <name evidence="1" type="ORF">OWV82_003791</name>
</gene>
<name>A0ACC1YM29_MELAZ</name>
<dbReference type="EMBL" id="CM051395">
    <property type="protein sequence ID" value="KAJ4724851.1"/>
    <property type="molecule type" value="Genomic_DNA"/>
</dbReference>
<reference evidence="1 2" key="1">
    <citation type="journal article" date="2023" name="Science">
        <title>Complex scaffold remodeling in plant triterpene biosynthesis.</title>
        <authorList>
            <person name="De La Pena R."/>
            <person name="Hodgson H."/>
            <person name="Liu J.C."/>
            <person name="Stephenson M.J."/>
            <person name="Martin A.C."/>
            <person name="Owen C."/>
            <person name="Harkess A."/>
            <person name="Leebens-Mack J."/>
            <person name="Jimenez L.E."/>
            <person name="Osbourn A."/>
            <person name="Sattely E.S."/>
        </authorList>
    </citation>
    <scope>NUCLEOTIDE SEQUENCE [LARGE SCALE GENOMIC DNA]</scope>
    <source>
        <strain evidence="2">cv. JPN11</strain>
        <tissue evidence="1">Leaf</tissue>
    </source>
</reference>
<accession>A0ACC1YM29</accession>
<sequence length="183" mass="19840">MGKKVNWSWSSAVIGAAAATAAATLINAKPKDPTFHLISVSLTSFKLKFPVLDAELVLTVHVTNPNITPIKYSSSTMSIFYDGSLLGSAPVKAGSQPSRSCQLLHIPARLDGLELAHHAAKFFADVAKREMVLDAKVDIEGAAKVLWWDHKFKVHVDSHVTVDPVFLDVIDQENTSQLEVLPA</sequence>
<evidence type="ECO:0000313" key="2">
    <source>
        <dbReference type="Proteomes" id="UP001164539"/>
    </source>
</evidence>
<protein>
    <submittedName>
        <fullName evidence="1">Late embryogenesis abundant (LEA) hydroxyproline-rich glycoprotein family</fullName>
    </submittedName>
</protein>
<evidence type="ECO:0000313" key="1">
    <source>
        <dbReference type="EMBL" id="KAJ4724851.1"/>
    </source>
</evidence>
<dbReference type="Proteomes" id="UP001164539">
    <property type="component" value="Chromosome 2"/>
</dbReference>